<evidence type="ECO:0000313" key="5">
    <source>
        <dbReference type="Proteomes" id="UP000613768"/>
    </source>
</evidence>
<dbReference type="InterPro" id="IPR000182">
    <property type="entry name" value="GNAT_dom"/>
</dbReference>
<dbReference type="PANTHER" id="PTHR43877:SF2">
    <property type="entry name" value="AMINOALKYLPHOSPHONATE N-ACETYLTRANSFERASE-RELATED"/>
    <property type="match status" value="1"/>
</dbReference>
<feature type="domain" description="N-acetyltransferase" evidence="3">
    <location>
        <begin position="1"/>
        <end position="137"/>
    </location>
</feature>
<gene>
    <name evidence="4" type="ORF">IFO71_05390</name>
</gene>
<evidence type="ECO:0000259" key="3">
    <source>
        <dbReference type="PROSITE" id="PS51186"/>
    </source>
</evidence>
<dbReference type="InterPro" id="IPR050832">
    <property type="entry name" value="Bact_Acetyltransf"/>
</dbReference>
<dbReference type="GO" id="GO:0016747">
    <property type="term" value="F:acyltransferase activity, transferring groups other than amino-acyl groups"/>
    <property type="evidence" value="ECO:0007669"/>
    <property type="project" value="InterPro"/>
</dbReference>
<keyword evidence="1" id="KW-0808">Transferase</keyword>
<dbReference type="Gene3D" id="3.40.630.30">
    <property type="match status" value="1"/>
</dbReference>
<organism evidence="4 5">
    <name type="scientific">Pseudomarimonas arenosa</name>
    <dbReference type="NCBI Taxonomy" id="2774145"/>
    <lineage>
        <taxon>Bacteria</taxon>
        <taxon>Pseudomonadati</taxon>
        <taxon>Pseudomonadota</taxon>
        <taxon>Gammaproteobacteria</taxon>
        <taxon>Lysobacterales</taxon>
        <taxon>Lysobacteraceae</taxon>
        <taxon>Pseudomarimonas</taxon>
    </lineage>
</organism>
<proteinExistence type="predicted"/>
<evidence type="ECO:0000256" key="1">
    <source>
        <dbReference type="ARBA" id="ARBA00022679"/>
    </source>
</evidence>
<keyword evidence="2" id="KW-0012">Acyltransferase</keyword>
<comment type="caution">
    <text evidence="4">The sequence shown here is derived from an EMBL/GenBank/DDBJ whole genome shotgun (WGS) entry which is preliminary data.</text>
</comment>
<dbReference type="InterPro" id="IPR016181">
    <property type="entry name" value="Acyl_CoA_acyltransferase"/>
</dbReference>
<dbReference type="EMBL" id="JACYTR010000007">
    <property type="protein sequence ID" value="MBD8525171.1"/>
    <property type="molecule type" value="Genomic_DNA"/>
</dbReference>
<dbReference type="PROSITE" id="PS51186">
    <property type="entry name" value="GNAT"/>
    <property type="match status" value="1"/>
</dbReference>
<evidence type="ECO:0000313" key="4">
    <source>
        <dbReference type="EMBL" id="MBD8525171.1"/>
    </source>
</evidence>
<reference evidence="4 5" key="1">
    <citation type="submission" date="2020-09" db="EMBL/GenBank/DDBJ databases">
        <title>Pseudoxanthomonas sp. CAU 1598 isolated from sand of Yaerae Beach.</title>
        <authorList>
            <person name="Kim W."/>
        </authorList>
    </citation>
    <scope>NUCLEOTIDE SEQUENCE [LARGE SCALE GENOMIC DNA]</scope>
    <source>
        <strain evidence="4 5">CAU 1598</strain>
    </source>
</reference>
<dbReference type="Proteomes" id="UP000613768">
    <property type="component" value="Unassembled WGS sequence"/>
</dbReference>
<dbReference type="Pfam" id="PF00583">
    <property type="entry name" value="Acetyltransf_1"/>
    <property type="match status" value="1"/>
</dbReference>
<protein>
    <submittedName>
        <fullName evidence="4">GNAT family N-acetyltransferase</fullName>
    </submittedName>
</protein>
<dbReference type="PANTHER" id="PTHR43877">
    <property type="entry name" value="AMINOALKYLPHOSPHONATE N-ACETYLTRANSFERASE-RELATED-RELATED"/>
    <property type="match status" value="1"/>
</dbReference>
<evidence type="ECO:0000256" key="2">
    <source>
        <dbReference type="ARBA" id="ARBA00023315"/>
    </source>
</evidence>
<sequence length="146" mass="16347">MSELLRLEAQFPGDRLSPRQLRYHLASPRALWRVLAASEGRLLGYLLILRHAGQHSARLYSLVVDRQHRGQGLAERLLAAAEAALVQAGDHALRLEVREDNAAAIALYRRRGYQIQGRKPGYYDDGAAALCMQRRLDDGPRPDPNA</sequence>
<keyword evidence="5" id="KW-1185">Reference proteome</keyword>
<name>A0AAW3ZLH8_9GAMM</name>
<dbReference type="AlphaFoldDB" id="A0AAW3ZLH8"/>
<accession>A0AAW3ZLH8</accession>
<dbReference type="SUPFAM" id="SSF55729">
    <property type="entry name" value="Acyl-CoA N-acyltransferases (Nat)"/>
    <property type="match status" value="1"/>
</dbReference>